<dbReference type="PANTHER" id="PTHR24419:SF18">
    <property type="entry name" value="SERINE_THREONINE-PROTEIN KINASE HASPIN"/>
    <property type="match status" value="1"/>
</dbReference>
<dbReference type="GO" id="GO:0005524">
    <property type="term" value="F:ATP binding"/>
    <property type="evidence" value="ECO:0007669"/>
    <property type="project" value="InterPro"/>
</dbReference>
<dbReference type="InterPro" id="IPR000719">
    <property type="entry name" value="Prot_kinase_dom"/>
</dbReference>
<dbReference type="GO" id="GO:0000278">
    <property type="term" value="P:mitotic cell cycle"/>
    <property type="evidence" value="ECO:0007669"/>
    <property type="project" value="TreeGrafter"/>
</dbReference>
<dbReference type="AlphaFoldDB" id="A0A0B6ZQ04"/>
<proteinExistence type="predicted"/>
<feature type="non-terminal residue" evidence="2">
    <location>
        <position position="1"/>
    </location>
</feature>
<gene>
    <name evidence="2" type="primary">ORF72107</name>
</gene>
<dbReference type="InterPro" id="IPR011009">
    <property type="entry name" value="Kinase-like_dom_sf"/>
</dbReference>
<dbReference type="GO" id="GO:0005737">
    <property type="term" value="C:cytoplasm"/>
    <property type="evidence" value="ECO:0007669"/>
    <property type="project" value="TreeGrafter"/>
</dbReference>
<feature type="non-terminal residue" evidence="2">
    <location>
        <position position="189"/>
    </location>
</feature>
<evidence type="ECO:0000259" key="1">
    <source>
        <dbReference type="PROSITE" id="PS50011"/>
    </source>
</evidence>
<name>A0A0B6ZQ04_9EUPU</name>
<dbReference type="GO" id="GO:0005634">
    <property type="term" value="C:nucleus"/>
    <property type="evidence" value="ECO:0007669"/>
    <property type="project" value="TreeGrafter"/>
</dbReference>
<organism evidence="2">
    <name type="scientific">Arion vulgaris</name>
    <dbReference type="NCBI Taxonomy" id="1028688"/>
    <lineage>
        <taxon>Eukaryota</taxon>
        <taxon>Metazoa</taxon>
        <taxon>Spiralia</taxon>
        <taxon>Lophotrochozoa</taxon>
        <taxon>Mollusca</taxon>
        <taxon>Gastropoda</taxon>
        <taxon>Heterobranchia</taxon>
        <taxon>Euthyneura</taxon>
        <taxon>Panpulmonata</taxon>
        <taxon>Eupulmonata</taxon>
        <taxon>Stylommatophora</taxon>
        <taxon>Helicina</taxon>
        <taxon>Arionoidea</taxon>
        <taxon>Arionidae</taxon>
        <taxon>Arion</taxon>
    </lineage>
</organism>
<dbReference type="Gene3D" id="1.10.510.10">
    <property type="entry name" value="Transferase(Phosphotransferase) domain 1"/>
    <property type="match status" value="1"/>
</dbReference>
<dbReference type="SUPFAM" id="SSF56112">
    <property type="entry name" value="Protein kinase-like (PK-like)"/>
    <property type="match status" value="1"/>
</dbReference>
<feature type="domain" description="Protein kinase" evidence="1">
    <location>
        <begin position="1"/>
        <end position="189"/>
    </location>
</feature>
<dbReference type="EMBL" id="HACG01023051">
    <property type="protein sequence ID" value="CEK69916.1"/>
    <property type="molecule type" value="Transcribed_RNA"/>
</dbReference>
<reference evidence="2" key="1">
    <citation type="submission" date="2014-12" db="EMBL/GenBank/DDBJ databases">
        <title>Insight into the proteome of Arion vulgaris.</title>
        <authorList>
            <person name="Aradska J."/>
            <person name="Bulat T."/>
            <person name="Smidak R."/>
            <person name="Sarate P."/>
            <person name="Gangsoo J."/>
            <person name="Sialana F."/>
            <person name="Bilban M."/>
            <person name="Lubec G."/>
        </authorList>
    </citation>
    <scope>NUCLEOTIDE SEQUENCE</scope>
    <source>
        <tissue evidence="2">Skin</tissue>
    </source>
</reference>
<dbReference type="PANTHER" id="PTHR24419">
    <property type="entry name" value="INTERLEUKIN-1 RECEPTOR-ASSOCIATED KINASE"/>
    <property type="match status" value="1"/>
</dbReference>
<accession>A0A0B6ZQ04</accession>
<dbReference type="GO" id="GO:0035556">
    <property type="term" value="P:intracellular signal transduction"/>
    <property type="evidence" value="ECO:0007669"/>
    <property type="project" value="TreeGrafter"/>
</dbReference>
<sequence>FRTISQGEGVALKIVPIEGDQLVNDCPQKKFEEILPEVVIAKELSDLSRQANQTQNFCQVQRISCVKGVFPSELLEQWDLYSQNKVSENDRPDIFTSDQLFVVFEFIDGGCPLENYKFSNHGEAFSVLRQIVFALAAAECELEFEHRDLHIGNVLVRSCTEETVGFKLHDQKYQFATEGVTATIIDFTL</sequence>
<dbReference type="GO" id="GO:0072354">
    <property type="term" value="F:histone H3T3 kinase activity"/>
    <property type="evidence" value="ECO:0007669"/>
    <property type="project" value="TreeGrafter"/>
</dbReference>
<dbReference type="Pfam" id="PF12330">
    <property type="entry name" value="Haspin_kinase"/>
    <property type="match status" value="1"/>
</dbReference>
<dbReference type="Gene3D" id="3.30.200.20">
    <property type="entry name" value="Phosphorylase Kinase, domain 1"/>
    <property type="match status" value="1"/>
</dbReference>
<protein>
    <recommendedName>
        <fullName evidence="1">Protein kinase domain-containing protein</fullName>
    </recommendedName>
</protein>
<dbReference type="PROSITE" id="PS50011">
    <property type="entry name" value="PROTEIN_KINASE_DOM"/>
    <property type="match status" value="1"/>
</dbReference>
<evidence type="ECO:0000313" key="2">
    <source>
        <dbReference type="EMBL" id="CEK69916.1"/>
    </source>
</evidence>